<evidence type="ECO:0000313" key="3">
    <source>
        <dbReference type="Proteomes" id="UP000198672"/>
    </source>
</evidence>
<organism evidence="2 3">
    <name type="scientific">Allochromatium warmingii</name>
    <name type="common">Chromatium warmingii</name>
    <dbReference type="NCBI Taxonomy" id="61595"/>
    <lineage>
        <taxon>Bacteria</taxon>
        <taxon>Pseudomonadati</taxon>
        <taxon>Pseudomonadota</taxon>
        <taxon>Gammaproteobacteria</taxon>
        <taxon>Chromatiales</taxon>
        <taxon>Chromatiaceae</taxon>
        <taxon>Allochromatium</taxon>
    </lineage>
</organism>
<dbReference type="AlphaFoldDB" id="A0A1H3JY30"/>
<dbReference type="PANTHER" id="PTHR43449:SF3">
    <property type="entry name" value="POLYMERASE NUCLEOTIDYL TRANSFERASE DOMAIN-CONTAINING PROTEIN"/>
    <property type="match status" value="1"/>
</dbReference>
<dbReference type="PANTHER" id="PTHR43449">
    <property type="entry name" value="NUCLEOTIDYLTRANSFERASE"/>
    <property type="match status" value="1"/>
</dbReference>
<evidence type="ECO:0000259" key="1">
    <source>
        <dbReference type="Pfam" id="PF01909"/>
    </source>
</evidence>
<accession>A0A1H3JY30</accession>
<proteinExistence type="predicted"/>
<keyword evidence="2" id="KW-0808">Transferase</keyword>
<dbReference type="InterPro" id="IPR043519">
    <property type="entry name" value="NT_sf"/>
</dbReference>
<dbReference type="CDD" id="cd05403">
    <property type="entry name" value="NT_KNTase_like"/>
    <property type="match status" value="1"/>
</dbReference>
<dbReference type="InterPro" id="IPR002934">
    <property type="entry name" value="Polymerase_NTP_transf_dom"/>
</dbReference>
<sequence>MLSQTTIEAAAQRIAAAAHAPLKVILFGSYARGEADAGSDLDFLVVEQEIPDPAGEYLRLHRAASGVEAGVDIVLMTVAEFEKKRDWWSTPVYSAVREGKVLYEHA</sequence>
<dbReference type="RefSeq" id="WP_091335461.1">
    <property type="nucleotide sequence ID" value="NZ_FNOW01000070.1"/>
</dbReference>
<dbReference type="OrthoDB" id="5772243at2"/>
<feature type="domain" description="Polymerase nucleotidyl transferase" evidence="1">
    <location>
        <begin position="21"/>
        <end position="83"/>
    </location>
</feature>
<protein>
    <submittedName>
        <fullName evidence="2">Nucleotidyltransferase domain-containing protein</fullName>
    </submittedName>
</protein>
<dbReference type="SUPFAM" id="SSF81301">
    <property type="entry name" value="Nucleotidyltransferase"/>
    <property type="match status" value="1"/>
</dbReference>
<reference evidence="3" key="1">
    <citation type="submission" date="2016-10" db="EMBL/GenBank/DDBJ databases">
        <authorList>
            <person name="Varghese N."/>
            <person name="Submissions S."/>
        </authorList>
    </citation>
    <scope>NUCLEOTIDE SEQUENCE [LARGE SCALE GENOMIC DNA]</scope>
    <source>
        <strain evidence="3">DSM 173</strain>
    </source>
</reference>
<name>A0A1H3JY30_ALLWA</name>
<dbReference type="EMBL" id="FNOW01000070">
    <property type="protein sequence ID" value="SDY44836.1"/>
    <property type="molecule type" value="Genomic_DNA"/>
</dbReference>
<gene>
    <name evidence="2" type="ORF">SAMN05421644_1702</name>
</gene>
<dbReference type="GO" id="GO:0016779">
    <property type="term" value="F:nucleotidyltransferase activity"/>
    <property type="evidence" value="ECO:0007669"/>
    <property type="project" value="InterPro"/>
</dbReference>
<dbReference type="Gene3D" id="3.30.460.10">
    <property type="entry name" value="Beta Polymerase, domain 2"/>
    <property type="match status" value="1"/>
</dbReference>
<evidence type="ECO:0000313" key="2">
    <source>
        <dbReference type="EMBL" id="SDY44836.1"/>
    </source>
</evidence>
<dbReference type="Proteomes" id="UP000198672">
    <property type="component" value="Unassembled WGS sequence"/>
</dbReference>
<dbReference type="Pfam" id="PF01909">
    <property type="entry name" value="NTP_transf_2"/>
    <property type="match status" value="1"/>
</dbReference>
<dbReference type="STRING" id="61595.SAMN05421644_1702"/>
<keyword evidence="3" id="KW-1185">Reference proteome</keyword>